<proteinExistence type="predicted"/>
<name>A0ACC2SNT7_9FUNG</name>
<keyword evidence="1" id="KW-0378">Hydrolase</keyword>
<accession>A0ACC2SNT7</accession>
<sequence>MKVPLKGKDGYYYGEIGLGTPPQKFNVIFDTGSSDLWVPKYQGTRPHNKAGFSHQNSSSYKPSKGRFSVQYGTGKIEGQLLSDTVVIGKVAIAEQIFGVGEGDMRAFSGSFDGILGLGFPSLSANRIPSPLHSMVSNDVLTLPQLSVWLSHDRSKGELMFGGSDPARYTGGINYVNLTQQKYWEVALKGVSHSLASPASRVGGVLEGKAIPQPISTVASSIAIDTGTSYIVLPEKDAKIINRKMGASETANKEGFYSIPCTPAILPTFHLDLGNKVILHLDPDTYIVRTSPSTCFSPFLPNDKIDIWIVGNTLIQKYYTVFDLGTSQVGFAHSKHAT</sequence>
<organism evidence="1 2">
    <name type="scientific">Entomophthora muscae</name>
    <dbReference type="NCBI Taxonomy" id="34485"/>
    <lineage>
        <taxon>Eukaryota</taxon>
        <taxon>Fungi</taxon>
        <taxon>Fungi incertae sedis</taxon>
        <taxon>Zoopagomycota</taxon>
        <taxon>Entomophthoromycotina</taxon>
        <taxon>Entomophthoromycetes</taxon>
        <taxon>Entomophthorales</taxon>
        <taxon>Entomophthoraceae</taxon>
        <taxon>Entomophthora</taxon>
    </lineage>
</organism>
<keyword evidence="2" id="KW-1185">Reference proteome</keyword>
<reference evidence="1" key="1">
    <citation type="submission" date="2022-04" db="EMBL/GenBank/DDBJ databases">
        <title>Genome of the entomopathogenic fungus Entomophthora muscae.</title>
        <authorList>
            <person name="Elya C."/>
            <person name="Lovett B.R."/>
            <person name="Lee E."/>
            <person name="Macias A.M."/>
            <person name="Hajek A.E."/>
            <person name="De Bivort B.L."/>
            <person name="Kasson M.T."/>
            <person name="De Fine Licht H.H."/>
            <person name="Stajich J.E."/>
        </authorList>
    </citation>
    <scope>NUCLEOTIDE SEQUENCE</scope>
    <source>
        <strain evidence="1">Berkeley</strain>
    </source>
</reference>
<gene>
    <name evidence="1" type="primary">APR1_2</name>
    <name evidence="1" type="ORF">DSO57_1035701</name>
</gene>
<dbReference type="Proteomes" id="UP001165960">
    <property type="component" value="Unassembled WGS sequence"/>
</dbReference>
<comment type="caution">
    <text evidence="1">The sequence shown here is derived from an EMBL/GenBank/DDBJ whole genome shotgun (WGS) entry which is preliminary data.</text>
</comment>
<evidence type="ECO:0000313" key="1">
    <source>
        <dbReference type="EMBL" id="KAJ9063935.1"/>
    </source>
</evidence>
<dbReference type="EMBL" id="QTSX02004583">
    <property type="protein sequence ID" value="KAJ9063935.1"/>
    <property type="molecule type" value="Genomic_DNA"/>
</dbReference>
<protein>
    <submittedName>
        <fullName evidence="1">Aspartic proteinase</fullName>
        <ecNumber evidence="1">3.4.23.25</ecNumber>
    </submittedName>
</protein>
<evidence type="ECO:0000313" key="2">
    <source>
        <dbReference type="Proteomes" id="UP001165960"/>
    </source>
</evidence>
<dbReference type="EC" id="3.4.23.25" evidence="1"/>